<keyword evidence="4 6" id="KW-1133">Transmembrane helix</keyword>
<dbReference type="CDD" id="cd17330">
    <property type="entry name" value="MFS_SLC46_TetA_like"/>
    <property type="match status" value="1"/>
</dbReference>
<feature type="transmembrane region" description="Helical" evidence="6">
    <location>
        <begin position="81"/>
        <end position="103"/>
    </location>
</feature>
<proteinExistence type="predicted"/>
<dbReference type="PANTHER" id="PTHR23504:SF97">
    <property type="entry name" value="MAJOR FACILITATOR SUPERFAMILY (MFS) PROFILE DOMAIN-CONTAINING PROTEIN"/>
    <property type="match status" value="1"/>
</dbReference>
<dbReference type="Gene3D" id="1.20.1250.20">
    <property type="entry name" value="MFS general substrate transporter like domains"/>
    <property type="match status" value="1"/>
</dbReference>
<dbReference type="InterPro" id="IPR020846">
    <property type="entry name" value="MFS_dom"/>
</dbReference>
<evidence type="ECO:0000256" key="6">
    <source>
        <dbReference type="SAM" id="Phobius"/>
    </source>
</evidence>
<dbReference type="GO" id="GO:0016020">
    <property type="term" value="C:membrane"/>
    <property type="evidence" value="ECO:0007669"/>
    <property type="project" value="UniProtKB-SubCell"/>
</dbReference>
<evidence type="ECO:0000256" key="4">
    <source>
        <dbReference type="ARBA" id="ARBA00022989"/>
    </source>
</evidence>
<feature type="transmembrane region" description="Helical" evidence="6">
    <location>
        <begin position="45"/>
        <end position="69"/>
    </location>
</feature>
<protein>
    <recommendedName>
        <fullName evidence="7">Major facilitator superfamily (MFS) profile domain-containing protein</fullName>
    </recommendedName>
</protein>
<accession>A0A8T0UNY2</accession>
<dbReference type="InterPro" id="IPR036259">
    <property type="entry name" value="MFS_trans_sf"/>
</dbReference>
<evidence type="ECO:0000313" key="9">
    <source>
        <dbReference type="Proteomes" id="UP000823388"/>
    </source>
</evidence>
<evidence type="ECO:0000256" key="5">
    <source>
        <dbReference type="ARBA" id="ARBA00023136"/>
    </source>
</evidence>
<keyword evidence="5 6" id="KW-0472">Membrane</keyword>
<keyword evidence="9" id="KW-1185">Reference proteome</keyword>
<feature type="transmembrane region" description="Helical" evidence="6">
    <location>
        <begin position="428"/>
        <end position="454"/>
    </location>
</feature>
<dbReference type="GO" id="GO:0022857">
    <property type="term" value="F:transmembrane transporter activity"/>
    <property type="evidence" value="ECO:0007669"/>
    <property type="project" value="InterPro"/>
</dbReference>
<name>A0A8T0UNY2_PANVG</name>
<dbReference type="PROSITE" id="PS50850">
    <property type="entry name" value="MFS"/>
    <property type="match status" value="1"/>
</dbReference>
<comment type="caution">
    <text evidence="8">The sequence shown here is derived from an EMBL/GenBank/DDBJ whole genome shotgun (WGS) entry which is preliminary data.</text>
</comment>
<dbReference type="PANTHER" id="PTHR23504">
    <property type="entry name" value="MAJOR FACILITATOR SUPERFAMILY DOMAIN-CONTAINING PROTEIN 10"/>
    <property type="match status" value="1"/>
</dbReference>
<evidence type="ECO:0000256" key="3">
    <source>
        <dbReference type="ARBA" id="ARBA00022692"/>
    </source>
</evidence>
<feature type="transmembrane region" description="Helical" evidence="6">
    <location>
        <begin position="216"/>
        <end position="241"/>
    </location>
</feature>
<dbReference type="Proteomes" id="UP000823388">
    <property type="component" value="Chromosome 3K"/>
</dbReference>
<reference evidence="8" key="1">
    <citation type="submission" date="2020-05" db="EMBL/GenBank/DDBJ databases">
        <title>WGS assembly of Panicum virgatum.</title>
        <authorList>
            <person name="Lovell J.T."/>
            <person name="Jenkins J."/>
            <person name="Shu S."/>
            <person name="Juenger T.E."/>
            <person name="Schmutz J."/>
        </authorList>
    </citation>
    <scope>NUCLEOTIDE SEQUENCE</scope>
    <source>
        <strain evidence="8">AP13</strain>
    </source>
</reference>
<feature type="transmembrane region" description="Helical" evidence="6">
    <location>
        <begin position="331"/>
        <end position="351"/>
    </location>
</feature>
<dbReference type="EMBL" id="CM029041">
    <property type="protein sequence ID" value="KAG2622856.1"/>
    <property type="molecule type" value="Genomic_DNA"/>
</dbReference>
<organism evidence="8 9">
    <name type="scientific">Panicum virgatum</name>
    <name type="common">Blackwell switchgrass</name>
    <dbReference type="NCBI Taxonomy" id="38727"/>
    <lineage>
        <taxon>Eukaryota</taxon>
        <taxon>Viridiplantae</taxon>
        <taxon>Streptophyta</taxon>
        <taxon>Embryophyta</taxon>
        <taxon>Tracheophyta</taxon>
        <taxon>Spermatophyta</taxon>
        <taxon>Magnoliopsida</taxon>
        <taxon>Liliopsida</taxon>
        <taxon>Poales</taxon>
        <taxon>Poaceae</taxon>
        <taxon>PACMAD clade</taxon>
        <taxon>Panicoideae</taxon>
        <taxon>Panicodae</taxon>
        <taxon>Paniceae</taxon>
        <taxon>Panicinae</taxon>
        <taxon>Panicum</taxon>
        <taxon>Panicum sect. Hiantes</taxon>
    </lineage>
</organism>
<feature type="transmembrane region" description="Helical" evidence="6">
    <location>
        <begin position="115"/>
        <end position="137"/>
    </location>
</feature>
<evidence type="ECO:0000259" key="7">
    <source>
        <dbReference type="PROSITE" id="PS50850"/>
    </source>
</evidence>
<feature type="transmembrane region" description="Helical" evidence="6">
    <location>
        <begin position="372"/>
        <end position="391"/>
    </location>
</feature>
<sequence length="540" mass="60404">MAGGEGKAAVPLLEKKTEVYFDGCPGCAMDRRKAENPGIPYDLFFHIWVINLVTCMPLSSLFPYLYFMIRDLHIAKRVEDIGFYAGFVGVAYMLGRTLTSIIWGILADHIGRKPVIVITIFSMLVFNTLFGLSMHYWMAIATRFFLGFLHGSLGTIRAYAVEVCRPEHHAVGLSLVSTSWAVALIIGPAIGGYLAQPTEKYPKLFPMNSFFGRFPYFLPSLCMSVLYFLILISCIWLPSFYSLGHIITLWAFLEALCSMKSISAPPTPAWNNSTSWLQKKRAADEPIWLIMQFQLLEDQATDLLMAHLSNSEDFVKKHNTSTWSLFKNWPLMSSIILFCITCFDDMAYSEIFPLWAENNKKYGGLGFSTEDVGNVLLVTGSGVLLYQTFVYPCMIKVLGLINTSRVAAILSMMLLLTYPPMANLSKPWLYCTMNIASLLKNNCVATIVTCSFILQNSSVPQDQRATANGIATTLMSFSKTFAPAGAGIMFSWAQKHQHAFFIPGDQILFFLLAMVIFVEFICTFKPFLAMTKESSSGSCH</sequence>
<comment type="subcellular location">
    <subcellularLocation>
        <location evidence="1">Membrane</location>
        <topology evidence="1">Multi-pass membrane protein</topology>
    </subcellularLocation>
</comment>
<dbReference type="SUPFAM" id="SSF103473">
    <property type="entry name" value="MFS general substrate transporter"/>
    <property type="match status" value="1"/>
</dbReference>
<feature type="transmembrane region" description="Helical" evidence="6">
    <location>
        <begin position="507"/>
        <end position="528"/>
    </location>
</feature>
<feature type="transmembrane region" description="Helical" evidence="6">
    <location>
        <begin position="397"/>
        <end position="416"/>
    </location>
</feature>
<keyword evidence="3 6" id="KW-0812">Transmembrane</keyword>
<feature type="domain" description="Major facilitator superfamily (MFS) profile" evidence="7">
    <location>
        <begin position="43"/>
        <end position="522"/>
    </location>
</feature>
<evidence type="ECO:0000313" key="8">
    <source>
        <dbReference type="EMBL" id="KAG2622856.1"/>
    </source>
</evidence>
<keyword evidence="2" id="KW-0813">Transport</keyword>
<evidence type="ECO:0000256" key="1">
    <source>
        <dbReference type="ARBA" id="ARBA00004141"/>
    </source>
</evidence>
<evidence type="ECO:0000256" key="2">
    <source>
        <dbReference type="ARBA" id="ARBA00022448"/>
    </source>
</evidence>
<dbReference type="InterPro" id="IPR011701">
    <property type="entry name" value="MFS"/>
</dbReference>
<feature type="transmembrane region" description="Helical" evidence="6">
    <location>
        <begin position="173"/>
        <end position="195"/>
    </location>
</feature>
<gene>
    <name evidence="8" type="ORF">PVAP13_3KG023588</name>
</gene>
<dbReference type="AlphaFoldDB" id="A0A8T0UNY2"/>
<dbReference type="Pfam" id="PF07690">
    <property type="entry name" value="MFS_1"/>
    <property type="match status" value="1"/>
</dbReference>